<feature type="region of interest" description="Disordered" evidence="2">
    <location>
        <begin position="457"/>
        <end position="647"/>
    </location>
</feature>
<feature type="region of interest" description="Disordered" evidence="2">
    <location>
        <begin position="298"/>
        <end position="360"/>
    </location>
</feature>
<evidence type="ECO:0000313" key="3">
    <source>
        <dbReference type="EMBL" id="KAK1735018.1"/>
    </source>
</evidence>
<reference evidence="3" key="1">
    <citation type="submission" date="2023-06" db="EMBL/GenBank/DDBJ databases">
        <title>Survivors Of The Sea: Transcriptome response of Skeletonema marinoi to long-term dormancy.</title>
        <authorList>
            <person name="Pinder M.I.M."/>
            <person name="Kourtchenko O."/>
            <person name="Robertson E.K."/>
            <person name="Larsson T."/>
            <person name="Maumus F."/>
            <person name="Osuna-Cruz C.M."/>
            <person name="Vancaester E."/>
            <person name="Stenow R."/>
            <person name="Vandepoele K."/>
            <person name="Ploug H."/>
            <person name="Bruchert V."/>
            <person name="Godhe A."/>
            <person name="Topel M."/>
        </authorList>
    </citation>
    <scope>NUCLEOTIDE SEQUENCE</scope>
    <source>
        <strain evidence="3">R05AC</strain>
    </source>
</reference>
<evidence type="ECO:0000256" key="2">
    <source>
        <dbReference type="SAM" id="MobiDB-lite"/>
    </source>
</evidence>
<feature type="region of interest" description="Disordered" evidence="2">
    <location>
        <begin position="179"/>
        <end position="221"/>
    </location>
</feature>
<evidence type="ECO:0000313" key="4">
    <source>
        <dbReference type="Proteomes" id="UP001224775"/>
    </source>
</evidence>
<feature type="compositionally biased region" description="Acidic residues" evidence="2">
    <location>
        <begin position="467"/>
        <end position="478"/>
    </location>
</feature>
<organism evidence="3 4">
    <name type="scientific">Skeletonema marinoi</name>
    <dbReference type="NCBI Taxonomy" id="267567"/>
    <lineage>
        <taxon>Eukaryota</taxon>
        <taxon>Sar</taxon>
        <taxon>Stramenopiles</taxon>
        <taxon>Ochrophyta</taxon>
        <taxon>Bacillariophyta</taxon>
        <taxon>Coscinodiscophyceae</taxon>
        <taxon>Thalassiosirophycidae</taxon>
        <taxon>Thalassiosirales</taxon>
        <taxon>Skeletonemataceae</taxon>
        <taxon>Skeletonema</taxon>
        <taxon>Skeletonema marinoi-dohrnii complex</taxon>
    </lineage>
</organism>
<proteinExistence type="predicted"/>
<name>A0AAD8XX41_9STRA</name>
<feature type="compositionally biased region" description="Basic residues" evidence="2">
    <location>
        <begin position="261"/>
        <end position="270"/>
    </location>
</feature>
<feature type="compositionally biased region" description="Basic and acidic residues" evidence="2">
    <location>
        <begin position="601"/>
        <end position="621"/>
    </location>
</feature>
<dbReference type="AlphaFoldDB" id="A0AAD8XX41"/>
<feature type="region of interest" description="Disordered" evidence="2">
    <location>
        <begin position="261"/>
        <end position="282"/>
    </location>
</feature>
<keyword evidence="1" id="KW-0175">Coiled coil</keyword>
<keyword evidence="4" id="KW-1185">Reference proteome</keyword>
<dbReference type="EMBL" id="JATAAI010000035">
    <property type="protein sequence ID" value="KAK1735018.1"/>
    <property type="molecule type" value="Genomic_DNA"/>
</dbReference>
<evidence type="ECO:0000256" key="1">
    <source>
        <dbReference type="SAM" id="Coils"/>
    </source>
</evidence>
<feature type="region of interest" description="Disordered" evidence="2">
    <location>
        <begin position="389"/>
        <end position="409"/>
    </location>
</feature>
<protein>
    <submittedName>
        <fullName evidence="3">Uncharacterized protein</fullName>
    </submittedName>
</protein>
<dbReference type="Proteomes" id="UP001224775">
    <property type="component" value="Unassembled WGS sequence"/>
</dbReference>
<feature type="region of interest" description="Disordered" evidence="2">
    <location>
        <begin position="36"/>
        <end position="59"/>
    </location>
</feature>
<comment type="caution">
    <text evidence="3">The sequence shown here is derived from an EMBL/GenBank/DDBJ whole genome shotgun (WGS) entry which is preliminary data.</text>
</comment>
<accession>A0AAD8XX41</accession>
<sequence length="857" mass="94766">MMDHLTVSAHDSAESVELILPTKTASVLTWDQPKVEDESRQELMNSSVENGERQGVDEEMNDGVLIEDLTSEHKLSDATTSPCGDESVVAEQASDEQIVMDEMATQLFNVEKDQKQAMEMEEQPVTQQSGQPADEEAVNEQVVKTKGGWLTSKFSCNPTCCAAPDVGAFDVTDTDDISKQLAAEQSPVNEPIEEPVAKAPSSEEPTEMPVSKAPSIEEPCQVSEEKVVDKAVIEKVLVKNKAGKSWTGKIQKKSALLKKLSKKLSGKKSKNTGPQPIAQEKLPVIVENPATIKSTVAEEEVVSIKPSDSKTASVENPEVVSLRKTSSSLMDKDEEDEKEVEAEHQTNDPSSPMKKSPAKRKTLSLANILGLGACSVKPETLDEFKIDRVESDGYDGGSDITNENETAPKGLFSCGIVPTSRRKKSGIFDRLDSVQSDAAVGQTSEIGEDELRALTQQVNLPFIGEDNTAEEEMNESTESEPQQRTVSSIPERREIKVNKSSSTQKAEPQHEERASPPIQDKPRQQAAPSEKKEIKLKKTNSKEDKSRQRAPSSEKKEINLKKTNSKENKPRQRAAPSEKKEKAKQTNSRENNPRQQAAPAPEKRVTKVEKKRKNTESECKATKPHHSSYGTVIVPQRSSEKPLGKPSELDEILQITKSNSSGLAASSSSTDDDTFVGHMEAKFDLYNEKYGLIQRFGKHLDELKEKQAEVHAKELEVEEAQEAVERAKTISTMKRRKKELARMQRQLEKLRKEEEAVKVPVARLHDLLNTQLDSTSTAEESSTLLDARKLFMCVPGIAACHGNNADEEDNDSVHSDTSTINTLDNQLIAELGRRKEEIDDERVHNSRIEHVLDVICG</sequence>
<gene>
    <name evidence="3" type="ORF">QTG54_014084</name>
</gene>
<feature type="compositionally biased region" description="Polar residues" evidence="2">
    <location>
        <begin position="585"/>
        <end position="595"/>
    </location>
</feature>
<feature type="coiled-coil region" evidence="1">
    <location>
        <begin position="703"/>
        <end position="757"/>
    </location>
</feature>
<feature type="compositionally biased region" description="Basic and acidic residues" evidence="2">
    <location>
        <begin position="540"/>
        <end position="584"/>
    </location>
</feature>